<name>A0A2G5K548_9RHOB</name>
<dbReference type="EMBL" id="MDGM01000012">
    <property type="protein sequence ID" value="PIB24656.1"/>
    <property type="molecule type" value="Genomic_DNA"/>
</dbReference>
<reference evidence="10 11" key="1">
    <citation type="submission" date="2016-08" db="EMBL/GenBank/DDBJ databases">
        <title>Draft genome of Amylibacter sp. strain 4G11.</title>
        <authorList>
            <person name="Wong S.-K."/>
            <person name="Hamasaki K."/>
            <person name="Yoshizawa S."/>
        </authorList>
    </citation>
    <scope>NUCLEOTIDE SEQUENCE [LARGE SCALE GENOMIC DNA]</scope>
    <source>
        <strain evidence="10 11">4G11</strain>
    </source>
</reference>
<dbReference type="Gene3D" id="3.10.129.10">
    <property type="entry name" value="Hotdog Thioesterase"/>
    <property type="match status" value="1"/>
</dbReference>
<sequence>MAENQTDGELHHADIQDIKRMIPHRYPFLLIDAVRDMKLGESAVGIKNVTMNEPHFQGHFPERPVMPGVTIVEAMAQTAAVLVVKTLDMIDNDMLVYFLTIDKCKFRHVVSPPDQLELHVKVVRGRGKLWKFYGEGKVNGKVVAEAEFQAMMVPPEEA</sequence>
<dbReference type="HAMAP" id="MF_00406">
    <property type="entry name" value="FabZ"/>
    <property type="match status" value="1"/>
</dbReference>
<accession>A0A2G5K548</accession>
<evidence type="ECO:0000256" key="3">
    <source>
        <dbReference type="ARBA" id="ARBA00022490"/>
    </source>
</evidence>
<comment type="catalytic activity">
    <reaction evidence="9">
        <text>a (3R)-hydroxyacyl-[ACP] = a (2E)-enoyl-[ACP] + H2O</text>
        <dbReference type="Rhea" id="RHEA:13097"/>
        <dbReference type="Rhea" id="RHEA-COMP:9925"/>
        <dbReference type="Rhea" id="RHEA-COMP:9945"/>
        <dbReference type="ChEBI" id="CHEBI:15377"/>
        <dbReference type="ChEBI" id="CHEBI:78784"/>
        <dbReference type="ChEBI" id="CHEBI:78827"/>
        <dbReference type="EC" id="4.2.1.59"/>
    </reaction>
</comment>
<dbReference type="Proteomes" id="UP000231516">
    <property type="component" value="Unassembled WGS sequence"/>
</dbReference>
<evidence type="ECO:0000256" key="2">
    <source>
        <dbReference type="ARBA" id="ARBA00009174"/>
    </source>
</evidence>
<keyword evidence="6 9" id="KW-0443">Lipid metabolism</keyword>
<evidence type="ECO:0000256" key="1">
    <source>
        <dbReference type="ARBA" id="ARBA00004496"/>
    </source>
</evidence>
<evidence type="ECO:0000256" key="8">
    <source>
        <dbReference type="ARBA" id="ARBA00025049"/>
    </source>
</evidence>
<keyword evidence="5 9" id="KW-0441">Lipid A biosynthesis</keyword>
<dbReference type="InterPro" id="IPR013114">
    <property type="entry name" value="FabA_FabZ"/>
</dbReference>
<dbReference type="CDD" id="cd01288">
    <property type="entry name" value="FabZ"/>
    <property type="match status" value="1"/>
</dbReference>
<keyword evidence="11" id="KW-1185">Reference proteome</keyword>
<dbReference type="RefSeq" id="WP_099593208.1">
    <property type="nucleotide sequence ID" value="NZ_MDGM01000012.1"/>
</dbReference>
<comment type="subcellular location">
    <subcellularLocation>
        <location evidence="1 9">Cytoplasm</location>
    </subcellularLocation>
</comment>
<comment type="similarity">
    <text evidence="2 9">Belongs to the thioester dehydratase family. FabZ subfamily.</text>
</comment>
<evidence type="ECO:0000256" key="5">
    <source>
        <dbReference type="ARBA" id="ARBA00022556"/>
    </source>
</evidence>
<dbReference type="OrthoDB" id="9772788at2"/>
<keyword evidence="3 9" id="KW-0963">Cytoplasm</keyword>
<dbReference type="Pfam" id="PF07977">
    <property type="entry name" value="FabA"/>
    <property type="match status" value="1"/>
</dbReference>
<evidence type="ECO:0000256" key="6">
    <source>
        <dbReference type="ARBA" id="ARBA00023098"/>
    </source>
</evidence>
<evidence type="ECO:0000313" key="10">
    <source>
        <dbReference type="EMBL" id="PIB24656.1"/>
    </source>
</evidence>
<dbReference type="GO" id="GO:0009245">
    <property type="term" value="P:lipid A biosynthetic process"/>
    <property type="evidence" value="ECO:0007669"/>
    <property type="project" value="UniProtKB-UniRule"/>
</dbReference>
<dbReference type="AlphaFoldDB" id="A0A2G5K548"/>
<organism evidence="10 11">
    <name type="scientific">Paramylibacter kogurei</name>
    <dbReference type="NCBI Taxonomy" id="1889778"/>
    <lineage>
        <taxon>Bacteria</taxon>
        <taxon>Pseudomonadati</taxon>
        <taxon>Pseudomonadota</taxon>
        <taxon>Alphaproteobacteria</taxon>
        <taxon>Rhodobacterales</taxon>
        <taxon>Paracoccaceae</taxon>
        <taxon>Paramylibacter</taxon>
    </lineage>
</organism>
<proteinExistence type="inferred from homology"/>
<keyword evidence="7 9" id="KW-0456">Lyase</keyword>
<dbReference type="GO" id="GO:0019171">
    <property type="term" value="F:(3R)-hydroxyacyl-[acyl-carrier-protein] dehydratase activity"/>
    <property type="evidence" value="ECO:0007669"/>
    <property type="project" value="UniProtKB-EC"/>
</dbReference>
<dbReference type="NCBIfam" id="TIGR01750">
    <property type="entry name" value="fabZ"/>
    <property type="match status" value="1"/>
</dbReference>
<dbReference type="SUPFAM" id="SSF54637">
    <property type="entry name" value="Thioesterase/thiol ester dehydrase-isomerase"/>
    <property type="match status" value="1"/>
</dbReference>
<protein>
    <recommendedName>
        <fullName evidence="9">3-hydroxyacyl-[acyl-carrier-protein] dehydratase FabZ</fullName>
        <ecNumber evidence="9">4.2.1.59</ecNumber>
    </recommendedName>
    <alternativeName>
        <fullName evidence="9">(3R)-hydroxymyristoyl-[acyl-carrier-protein] dehydratase</fullName>
        <shortName evidence="9">(3R)-hydroxymyristoyl-ACP dehydrase</shortName>
    </alternativeName>
    <alternativeName>
        <fullName evidence="9">Beta-hydroxyacyl-ACP dehydratase</fullName>
    </alternativeName>
</protein>
<dbReference type="FunFam" id="3.10.129.10:FF:000001">
    <property type="entry name" value="3-hydroxyacyl-[acyl-carrier-protein] dehydratase FabZ"/>
    <property type="match status" value="1"/>
</dbReference>
<dbReference type="InterPro" id="IPR010084">
    <property type="entry name" value="FabZ"/>
</dbReference>
<keyword evidence="4 9" id="KW-0444">Lipid biosynthesis</keyword>
<comment type="caution">
    <text evidence="10">The sequence shown here is derived from an EMBL/GenBank/DDBJ whole genome shotgun (WGS) entry which is preliminary data.</text>
</comment>
<dbReference type="NCBIfam" id="NF000582">
    <property type="entry name" value="PRK00006.1"/>
    <property type="match status" value="1"/>
</dbReference>
<dbReference type="InterPro" id="IPR029069">
    <property type="entry name" value="HotDog_dom_sf"/>
</dbReference>
<evidence type="ECO:0000256" key="4">
    <source>
        <dbReference type="ARBA" id="ARBA00022516"/>
    </source>
</evidence>
<dbReference type="GO" id="GO:0006633">
    <property type="term" value="P:fatty acid biosynthetic process"/>
    <property type="evidence" value="ECO:0007669"/>
    <property type="project" value="UniProtKB-UniRule"/>
</dbReference>
<dbReference type="PANTHER" id="PTHR30272:SF1">
    <property type="entry name" value="3-HYDROXYACYL-[ACYL-CARRIER-PROTEIN] DEHYDRATASE"/>
    <property type="match status" value="1"/>
</dbReference>
<evidence type="ECO:0000313" key="11">
    <source>
        <dbReference type="Proteomes" id="UP000231516"/>
    </source>
</evidence>
<evidence type="ECO:0000256" key="7">
    <source>
        <dbReference type="ARBA" id="ARBA00023239"/>
    </source>
</evidence>
<gene>
    <name evidence="9" type="primary">fabZ</name>
    <name evidence="10" type="ORF">BFP76_05595</name>
</gene>
<dbReference type="GO" id="GO:0016020">
    <property type="term" value="C:membrane"/>
    <property type="evidence" value="ECO:0007669"/>
    <property type="project" value="GOC"/>
</dbReference>
<evidence type="ECO:0000256" key="9">
    <source>
        <dbReference type="HAMAP-Rule" id="MF_00406"/>
    </source>
</evidence>
<dbReference type="GO" id="GO:0005737">
    <property type="term" value="C:cytoplasm"/>
    <property type="evidence" value="ECO:0007669"/>
    <property type="project" value="UniProtKB-SubCell"/>
</dbReference>
<dbReference type="PANTHER" id="PTHR30272">
    <property type="entry name" value="3-HYDROXYACYL-[ACYL-CARRIER-PROTEIN] DEHYDRATASE"/>
    <property type="match status" value="1"/>
</dbReference>
<comment type="function">
    <text evidence="8 9">Involved in unsaturated fatty acids biosynthesis. Catalyzes the dehydration of short chain beta-hydroxyacyl-ACPs and long chain saturated and unsaturated beta-hydroxyacyl-ACPs.</text>
</comment>
<feature type="active site" evidence="9">
    <location>
        <position position="59"/>
    </location>
</feature>
<dbReference type="EC" id="4.2.1.59" evidence="9"/>